<accession>A0A2P4ZQG4</accession>
<feature type="compositionally biased region" description="Low complexity" evidence="1">
    <location>
        <begin position="1519"/>
        <end position="1530"/>
    </location>
</feature>
<dbReference type="Proteomes" id="UP000054821">
    <property type="component" value="Unassembled WGS sequence"/>
</dbReference>
<evidence type="ECO:0008006" key="4">
    <source>
        <dbReference type="Google" id="ProtNLM"/>
    </source>
</evidence>
<reference evidence="2 3" key="1">
    <citation type="journal article" date="2016" name="Genome Announc.">
        <title>Draft Whole-Genome Sequence of Trichoderma gamsii T6085, a Promising Biocontrol Agent of Fusarium Head Blight on Wheat.</title>
        <authorList>
            <person name="Baroncelli R."/>
            <person name="Zapparata A."/>
            <person name="Piaggeschi G."/>
            <person name="Sarrocco S."/>
            <person name="Vannacci G."/>
        </authorList>
    </citation>
    <scope>NUCLEOTIDE SEQUENCE [LARGE SCALE GENOMIC DNA]</scope>
    <source>
        <strain evidence="2 3">T6085</strain>
    </source>
</reference>
<dbReference type="SUPFAM" id="SSF55874">
    <property type="entry name" value="ATPase domain of HSP90 chaperone/DNA topoisomerase II/histidine kinase"/>
    <property type="match status" value="1"/>
</dbReference>
<feature type="compositionally biased region" description="Basic and acidic residues" evidence="1">
    <location>
        <begin position="1479"/>
        <end position="1500"/>
    </location>
</feature>
<dbReference type="NCBIfam" id="NF047352">
    <property type="entry name" value="P_loop_sacsin"/>
    <property type="match status" value="1"/>
</dbReference>
<gene>
    <name evidence="2" type="ORF">TGAM01_v204536</name>
</gene>
<feature type="region of interest" description="Disordered" evidence="1">
    <location>
        <begin position="1463"/>
        <end position="1612"/>
    </location>
</feature>
<dbReference type="InterPro" id="IPR036890">
    <property type="entry name" value="HATPase_C_sf"/>
</dbReference>
<evidence type="ECO:0000313" key="3">
    <source>
        <dbReference type="Proteomes" id="UP000054821"/>
    </source>
</evidence>
<dbReference type="GeneID" id="29990687"/>
<keyword evidence="3" id="KW-1185">Reference proteome</keyword>
<dbReference type="EMBL" id="JPDN02000013">
    <property type="protein sequence ID" value="PON26526.1"/>
    <property type="molecule type" value="Genomic_DNA"/>
</dbReference>
<dbReference type="InterPro" id="IPR052957">
    <property type="entry name" value="Auxin_embryo_med"/>
</dbReference>
<name>A0A2P4ZQG4_9HYPO</name>
<dbReference type="STRING" id="398673.A0A2P4ZQG4"/>
<evidence type="ECO:0000256" key="1">
    <source>
        <dbReference type="SAM" id="MobiDB-lite"/>
    </source>
</evidence>
<proteinExistence type="predicted"/>
<feature type="compositionally biased region" description="Polar residues" evidence="1">
    <location>
        <begin position="1549"/>
        <end position="1563"/>
    </location>
</feature>
<dbReference type="RefSeq" id="XP_024405783.1">
    <property type="nucleotide sequence ID" value="XM_024549443.1"/>
</dbReference>
<feature type="region of interest" description="Disordered" evidence="1">
    <location>
        <begin position="1126"/>
        <end position="1146"/>
    </location>
</feature>
<dbReference type="PANTHER" id="PTHR32387">
    <property type="entry name" value="WU:FJ29H11"/>
    <property type="match status" value="1"/>
</dbReference>
<dbReference type="PANTHER" id="PTHR32387:SF0">
    <property type="entry name" value="PROTEIN NO VEIN"/>
    <property type="match status" value="1"/>
</dbReference>
<feature type="compositionally biased region" description="Polar residues" evidence="1">
    <location>
        <begin position="1502"/>
        <end position="1518"/>
    </location>
</feature>
<dbReference type="Gene3D" id="3.30.565.10">
    <property type="entry name" value="Histidine kinase-like ATPase, C-terminal domain"/>
    <property type="match status" value="1"/>
</dbReference>
<comment type="caution">
    <text evidence="2">The sequence shown here is derived from an EMBL/GenBank/DDBJ whole genome shotgun (WGS) entry which is preliminary data.</text>
</comment>
<sequence length="1847" mass="210202">MASVEKAEEIVRRLTRKYGYLNEEMMSDIEKWKPEYRREIDENWLAMENTAAHSIKTLAKQIYGSGARFVFELLQNAEDNSFSKTTDKPYISFNVYEDRIVVECNEDGFTERDLVAICAVGQSTKSTSYGYIGAKGIGFKSVFIAAWKVHIQSGNFSFEFRHKRDDPGLGMVRPVWTPTDEKLEGPLTRMTLYFHDEGDPDELQRLKAIILKQLDDLQQTSLLFLKKLQRVKIVFYGKHGKIETSKEFRKRQVDKYRVALDTDSIKDNETRKESQIYHTTTLKAHGLARSDNRDLPNTDDTQTLSTSAEVVLAFPLTAEFKPLVSTKKKQEIFAFLPVRESDYKFLIHSDFDTSANRQDIITTSTRNENLLDWIAKAFLNAIKQFCEHSSLCYEWPLFLPSTEGASDTFWAELNVKIRRLVMTNPILRSRHRQDLRVITDVFNLEKDATYGESEPIFDDPVKDPFISPKYSGLTMTALFTYGLQNFSANNFLALLETDLRSPTPKMHETKMTEGWHSALANLLCSWFDRGLPEADQLKKLPMIPLRNGKWTSAVSGRVYLPMTKGVVIPETLDIWVIQSTATSSIARQRLYGLLGVSEAEVNTVRVLILQDFSRLVDFRLPNHFQACLHYLYLTHQPKISTTSELREVAVVDGKGYRRRPHEVDIYLPGKNRAFSPESLLAPNGPAPGFSVQFIHNIYMENAPEKPVPDHPSWERWLLEFVGIREQLRLVSDSGESLSEAVMYVYRHRPELFLGLLRHLWGGASSEIRANQILQRTIKALPARDLCGVSYVISLADTWLPSESLRSRVSQYMDLSENFPFLKIESTGPADQFSAGWSFLAECFDVKREENMAFYIDILRYIQISHPKAVLVRQGQKIIDLYDAIYAKLTLARNQPQDQHAIKKFFTGARIFVPGAKNSIWTSSSDCLWLAPPDMLSKHSLRSIYSRNAVGGDQLHNIERLFHKIVEIPSASWSDIVKELETLKATFCNEFERIEQLYMYLKKLKPPQIQLRDVFAKKPLIYARSRGKWRWCKTSDCLWSSPVEIRISNATSDIDTGFGSLGATATLGPGTAVASFQAYTADEPFSLDDLPRAYQNISFQDPYKKWSADELRLADYVQGRRPPGKYRGAGAFGMDSGSSEGGLGTADRTNTTSGALFKVTLDSDYETLKDFFVGMLGVTSLTVQMLYDELKQPSQKRDINDLKNAILSLSSQLQTSPIPLDPQPILHNNVFPLRHCNGEISIQSAKVDFAIPDTDHLNSMFKEKITMLDFDLESIHRLKPFFEWTKLQGRYLSACVTEDTSVSETGRPISTKSRDLRRKAYPILRIAATFSSPRYRADPPRFYQLLRAMQTMEVAHISSTRAVSQDNKKICVENVIGDEHIEYTSSGLTIYVPRKRKPQAVCFSSVLPRKFAEWIMRDPTTQILDTVESGMVNTLAAILACDVCDRSVLGEICNRNGIVPVEVPNEDIEDDYEEDDSDLEEKKDQSQEQLHGKEQKQRPESSIRLNNLTPSEGTPLDQQSTPSRPSTDTDSAQTSETPYSGIQGRDSETIVETVNRQSRLSSHSPRVGQGQEDIPAYRRRPIIYSGHSSTPDSPLASIESREDLASSGPSDDTQYGMLLDRAVAAAQSASFPAQGSFDMSELRNNLPVSHRDDTYESFDGLDIVTRFRPANQLERDKKVGAAGELFVFELLSTLELPRWSIENWQSTIRGYVRAHPNYRSLASWRGRETADLVYDDIEGQFTNTLIGCGYLNHDEWHTARPKYYIEVKTTTGPRETPFYMSNSQYERMRRTHATPNRSEIYMVLRVFWLNSENIGMCVYFDPEQLRQDGRLFFTAQTWSVTPTAESED</sequence>
<feature type="compositionally biased region" description="Acidic residues" evidence="1">
    <location>
        <begin position="1463"/>
        <end position="1478"/>
    </location>
</feature>
<evidence type="ECO:0000313" key="2">
    <source>
        <dbReference type="EMBL" id="PON26526.1"/>
    </source>
</evidence>
<protein>
    <recommendedName>
        <fullName evidence="4">Protein NO VEIN C-terminal domain-containing protein</fullName>
    </recommendedName>
</protein>
<organism evidence="2 3">
    <name type="scientific">Trichoderma gamsii</name>
    <dbReference type="NCBI Taxonomy" id="398673"/>
    <lineage>
        <taxon>Eukaryota</taxon>
        <taxon>Fungi</taxon>
        <taxon>Dikarya</taxon>
        <taxon>Ascomycota</taxon>
        <taxon>Pezizomycotina</taxon>
        <taxon>Sordariomycetes</taxon>
        <taxon>Hypocreomycetidae</taxon>
        <taxon>Hypocreales</taxon>
        <taxon>Hypocreaceae</taxon>
        <taxon>Trichoderma</taxon>
    </lineage>
</organism>